<dbReference type="Proteomes" id="UP000177614">
    <property type="component" value="Unassembled WGS sequence"/>
</dbReference>
<dbReference type="PANTHER" id="PTHR39166:SF1">
    <property type="entry name" value="BLL1166 PROTEIN"/>
    <property type="match status" value="1"/>
</dbReference>
<evidence type="ECO:0008006" key="3">
    <source>
        <dbReference type="Google" id="ProtNLM"/>
    </source>
</evidence>
<reference evidence="1 2" key="1">
    <citation type="journal article" date="2016" name="Nat. Commun.">
        <title>Thousands of microbial genomes shed light on interconnected biogeochemical processes in an aquifer system.</title>
        <authorList>
            <person name="Anantharaman K."/>
            <person name="Brown C.T."/>
            <person name="Hug L.A."/>
            <person name="Sharon I."/>
            <person name="Castelle C.J."/>
            <person name="Probst A.J."/>
            <person name="Thomas B.C."/>
            <person name="Singh A."/>
            <person name="Wilkins M.J."/>
            <person name="Karaoz U."/>
            <person name="Brodie E.L."/>
            <person name="Williams K.H."/>
            <person name="Hubbard S.S."/>
            <person name="Banfield J.F."/>
        </authorList>
    </citation>
    <scope>NUCLEOTIDE SEQUENCE [LARGE SCALE GENOMIC DNA]</scope>
</reference>
<comment type="caution">
    <text evidence="1">The sequence shown here is derived from an EMBL/GenBank/DDBJ whole genome shotgun (WGS) entry which is preliminary data.</text>
</comment>
<dbReference type="InterPro" id="IPR009267">
    <property type="entry name" value="NTP_transf_6"/>
</dbReference>
<evidence type="ECO:0000313" key="2">
    <source>
        <dbReference type="Proteomes" id="UP000177614"/>
    </source>
</evidence>
<gene>
    <name evidence="1" type="ORF">A2V81_01710</name>
</gene>
<sequence length="187" mass="22338">MQLTTKEDIAAIIKQDEWMMNILRLVRELHLPDWWIGAGFVRSKVWDYLHEYKKRTPLPDIDVIYFDKADLSEEIEEKYQEQLRNMMLEETWSVTNQARMHTFKGDDPYTSAEEGLSRWVEIPTCVGARLTDNDQIEICAPWGVEDLVNLIVRPNPHCRDNPDSFHQRMQQKNWQKIWPRLRIITPK</sequence>
<dbReference type="EMBL" id="MEWR01000018">
    <property type="protein sequence ID" value="OGC81803.1"/>
    <property type="molecule type" value="Genomic_DNA"/>
</dbReference>
<name>A0A1F4XL42_9BACT</name>
<dbReference type="Pfam" id="PF06042">
    <property type="entry name" value="NTP_transf_6"/>
    <property type="match status" value="1"/>
</dbReference>
<organism evidence="1 2">
    <name type="scientific">Candidatus Abawacabacteria bacterium RBG_16_42_10</name>
    <dbReference type="NCBI Taxonomy" id="1817814"/>
    <lineage>
        <taxon>Bacteria</taxon>
        <taxon>Candidatus Abawacaibacteriota</taxon>
    </lineage>
</organism>
<protein>
    <recommendedName>
        <fullName evidence="3">Nucleotidyltransferase family protein</fullName>
    </recommendedName>
</protein>
<proteinExistence type="predicted"/>
<dbReference type="STRING" id="1817814.A2V81_01710"/>
<dbReference type="AlphaFoldDB" id="A0A1F4XL42"/>
<evidence type="ECO:0000313" key="1">
    <source>
        <dbReference type="EMBL" id="OGC81803.1"/>
    </source>
</evidence>
<accession>A0A1F4XL42</accession>
<dbReference type="PANTHER" id="PTHR39166">
    <property type="entry name" value="BLL1166 PROTEIN"/>
    <property type="match status" value="1"/>
</dbReference>